<keyword evidence="8" id="KW-0408">Iron</keyword>
<dbReference type="Pfam" id="PF03351">
    <property type="entry name" value="DOMON"/>
    <property type="match status" value="1"/>
</dbReference>
<dbReference type="PROSITE" id="PS50939">
    <property type="entry name" value="CYTOCHROME_B561"/>
    <property type="match status" value="1"/>
</dbReference>
<reference evidence="17" key="1">
    <citation type="submission" date="2025-08" db="UniProtKB">
        <authorList>
            <consortium name="RefSeq"/>
        </authorList>
    </citation>
    <scope>IDENTIFICATION</scope>
    <source>
        <tissue evidence="17">Blood</tissue>
    </source>
</reference>
<feature type="transmembrane region" description="Helical" evidence="11">
    <location>
        <begin position="353"/>
        <end position="373"/>
    </location>
</feature>
<protein>
    <submittedName>
        <fullName evidence="17">Ferric-chelate reductase 1</fullName>
    </submittedName>
</protein>
<dbReference type="CDD" id="cd08760">
    <property type="entry name" value="Cyt_b561_FRRS1_like"/>
    <property type="match status" value="1"/>
</dbReference>
<evidence type="ECO:0000256" key="11">
    <source>
        <dbReference type="SAM" id="Phobius"/>
    </source>
</evidence>
<dbReference type="CDD" id="cd09628">
    <property type="entry name" value="DOMON_SDR_2_like"/>
    <property type="match status" value="1"/>
</dbReference>
<dbReference type="AlphaFoldDB" id="A0AA97JBU6"/>
<dbReference type="Proteomes" id="UP001190640">
    <property type="component" value="Chromosome 5"/>
</dbReference>
<proteinExistence type="inferred from homology"/>
<dbReference type="SMART" id="SM00665">
    <property type="entry name" value="B561"/>
    <property type="match status" value="1"/>
</dbReference>
<evidence type="ECO:0000256" key="7">
    <source>
        <dbReference type="ARBA" id="ARBA00022989"/>
    </source>
</evidence>
<dbReference type="InterPro" id="IPR005018">
    <property type="entry name" value="DOMON_domain"/>
</dbReference>
<evidence type="ECO:0000313" key="17">
    <source>
        <dbReference type="RefSeq" id="XP_054835193.1"/>
    </source>
</evidence>
<dbReference type="InterPro" id="IPR051237">
    <property type="entry name" value="Ferric-chelate_Red/DefProt"/>
</dbReference>
<dbReference type="Gene3D" id="1.20.120.1770">
    <property type="match status" value="1"/>
</dbReference>
<evidence type="ECO:0000256" key="3">
    <source>
        <dbReference type="ARBA" id="ARBA00009195"/>
    </source>
</evidence>
<keyword evidence="7 11" id="KW-1133">Transmembrane helix</keyword>
<dbReference type="PROSITE" id="PS50836">
    <property type="entry name" value="DOMON"/>
    <property type="match status" value="1"/>
</dbReference>
<evidence type="ECO:0000256" key="1">
    <source>
        <dbReference type="ARBA" id="ARBA00001970"/>
    </source>
</evidence>
<evidence type="ECO:0000256" key="6">
    <source>
        <dbReference type="ARBA" id="ARBA00022982"/>
    </source>
</evidence>
<evidence type="ECO:0000313" key="16">
    <source>
        <dbReference type="Proteomes" id="UP001190640"/>
    </source>
</evidence>
<dbReference type="Pfam" id="PF02014">
    <property type="entry name" value="Reeler"/>
    <property type="match status" value="1"/>
</dbReference>
<dbReference type="GeneID" id="129329677"/>
<evidence type="ECO:0000256" key="2">
    <source>
        <dbReference type="ARBA" id="ARBA00004141"/>
    </source>
</evidence>
<evidence type="ECO:0000256" key="4">
    <source>
        <dbReference type="ARBA" id="ARBA00022448"/>
    </source>
</evidence>
<dbReference type="GO" id="GO:0016020">
    <property type="term" value="C:membrane"/>
    <property type="evidence" value="ECO:0007669"/>
    <property type="project" value="UniProtKB-SubCell"/>
</dbReference>
<dbReference type="PANTHER" id="PTHR45828">
    <property type="entry name" value="CYTOCHROME B561/FERRIC REDUCTASE TRANSMEMBRANE"/>
    <property type="match status" value="1"/>
</dbReference>
<keyword evidence="9 11" id="KW-0472">Membrane</keyword>
<comment type="similarity">
    <text evidence="3">Belongs to the FRRS1 family.</text>
</comment>
<feature type="transmembrane region" description="Helical" evidence="11">
    <location>
        <begin position="528"/>
        <end position="549"/>
    </location>
</feature>
<evidence type="ECO:0000256" key="8">
    <source>
        <dbReference type="ARBA" id="ARBA00023004"/>
    </source>
</evidence>
<feature type="domain" description="Cytochrome b561" evidence="14">
    <location>
        <begin position="313"/>
        <end position="514"/>
    </location>
</feature>
<keyword evidence="16" id="KW-1185">Reference proteome</keyword>
<dbReference type="InterPro" id="IPR002861">
    <property type="entry name" value="Reeler_dom"/>
</dbReference>
<feature type="domain" description="DOMON" evidence="13">
    <location>
        <begin position="194"/>
        <end position="309"/>
    </location>
</feature>
<keyword evidence="12" id="KW-0732">Signal</keyword>
<keyword evidence="10" id="KW-0325">Glycoprotein</keyword>
<feature type="transmembrane region" description="Helical" evidence="11">
    <location>
        <begin position="385"/>
        <end position="411"/>
    </location>
</feature>
<evidence type="ECO:0000256" key="12">
    <source>
        <dbReference type="SAM" id="SignalP"/>
    </source>
</evidence>
<dbReference type="InterPro" id="IPR006593">
    <property type="entry name" value="Cyt_b561/ferric_Rdtase_TM"/>
</dbReference>
<gene>
    <name evidence="17" type="primary">LOC129329677</name>
</gene>
<keyword evidence="4" id="KW-0813">Transport</keyword>
<dbReference type="PANTHER" id="PTHR45828:SF43">
    <property type="entry name" value="REELIN DOMAIN-CONTAINING PROTEIN"/>
    <property type="match status" value="1"/>
</dbReference>
<accession>A0AA97JBU6</accession>
<comment type="cofactor">
    <cofactor evidence="1">
        <name>heme b</name>
        <dbReference type="ChEBI" id="CHEBI:60344"/>
    </cofactor>
</comment>
<evidence type="ECO:0000256" key="10">
    <source>
        <dbReference type="ARBA" id="ARBA00023180"/>
    </source>
</evidence>
<dbReference type="Gene3D" id="2.60.40.4060">
    <property type="entry name" value="Reeler domain"/>
    <property type="match status" value="1"/>
</dbReference>
<name>A0AA97JBU6_EUBMA</name>
<dbReference type="CDD" id="cd08544">
    <property type="entry name" value="Reeler"/>
    <property type="match status" value="1"/>
</dbReference>
<evidence type="ECO:0000259" key="13">
    <source>
        <dbReference type="PROSITE" id="PS50836"/>
    </source>
</evidence>
<dbReference type="InterPro" id="IPR042307">
    <property type="entry name" value="Reeler_sf"/>
</dbReference>
<comment type="subcellular location">
    <subcellularLocation>
        <location evidence="2">Membrane</location>
        <topology evidence="2">Multi-pass membrane protein</topology>
    </subcellularLocation>
</comment>
<dbReference type="SMART" id="SM00664">
    <property type="entry name" value="DoH"/>
    <property type="match status" value="1"/>
</dbReference>
<keyword evidence="5 11" id="KW-0812">Transmembrane</keyword>
<dbReference type="RefSeq" id="XP_054835193.1">
    <property type="nucleotide sequence ID" value="XM_054979218.1"/>
</dbReference>
<organism evidence="16 17">
    <name type="scientific">Eublepharis macularius</name>
    <name type="common">Leopard gecko</name>
    <name type="synonym">Cyrtodactylus macularius</name>
    <dbReference type="NCBI Taxonomy" id="481883"/>
    <lineage>
        <taxon>Eukaryota</taxon>
        <taxon>Metazoa</taxon>
        <taxon>Chordata</taxon>
        <taxon>Craniata</taxon>
        <taxon>Vertebrata</taxon>
        <taxon>Euteleostomi</taxon>
        <taxon>Lepidosauria</taxon>
        <taxon>Squamata</taxon>
        <taxon>Bifurcata</taxon>
        <taxon>Gekkota</taxon>
        <taxon>Eublepharidae</taxon>
        <taxon>Eublepharinae</taxon>
        <taxon>Eublepharis</taxon>
    </lineage>
</organism>
<feature type="chain" id="PRO_5041707652" evidence="12">
    <location>
        <begin position="21"/>
        <end position="552"/>
    </location>
</feature>
<feature type="transmembrane region" description="Helical" evidence="11">
    <location>
        <begin position="454"/>
        <end position="480"/>
    </location>
</feature>
<evidence type="ECO:0000259" key="15">
    <source>
        <dbReference type="PROSITE" id="PS51019"/>
    </source>
</evidence>
<dbReference type="KEGG" id="emc:129329677"/>
<keyword evidence="6" id="KW-0249">Electron transport</keyword>
<feature type="transmembrane region" description="Helical" evidence="11">
    <location>
        <begin position="486"/>
        <end position="507"/>
    </location>
</feature>
<sequence length="552" mass="60369">MEKWPSLFLVLEVFFSTVLSYPNGEIDMACDSLLPMHGNSAPQISPPPYAIFVSSTAFNPGDEITVSLTAMNDSSFKGFLLRAQTIGGYVAVGAFRIITPNTQGLVCNSIQNSSVSHTDRKSKQKISAIWVAPPDLKHVIFSATVLHNFTVFWAEVQSQILVSSSLPLSMSSKEVCGAQKFCFSSPAGCDPRDSNCYFMSSQALKSGGFKFEMSGLSDGYVAIGFSNDAIMGNDDIYICGRNASDHIEVQHAFSTGYTIPSTQSLGKVEILATSFNNGLIRCSFISRNAILTQSGAGGDSLYYVFLAHGPSSAGQILKHQRTPFVTKQRVNISSSETQGGTWSTPLIIKAHGALMLVAWMATGSIGMVFARYLKSIKKPLLGKDIWFQIHFWVMLLTVAVTIIAFILAFVARKGWSSGAEAHAVIGCIVMVLSFFQPLIAFFRPSPQSNWRFIFNWFHMLNALVIKVLADADLFLGLQMLSSPNHWMVKTMGGFVGWEVLIAIILDVNLWLKTRETYDNSQAKVKSEILLLLIYLCGSLAFVIALLVGIGKS</sequence>
<feature type="transmembrane region" description="Helical" evidence="11">
    <location>
        <begin position="423"/>
        <end position="442"/>
    </location>
</feature>
<dbReference type="PROSITE" id="PS51019">
    <property type="entry name" value="REELIN"/>
    <property type="match status" value="1"/>
</dbReference>
<evidence type="ECO:0000259" key="14">
    <source>
        <dbReference type="PROSITE" id="PS50939"/>
    </source>
</evidence>
<evidence type="ECO:0000256" key="5">
    <source>
        <dbReference type="ARBA" id="ARBA00022692"/>
    </source>
</evidence>
<evidence type="ECO:0000256" key="9">
    <source>
        <dbReference type="ARBA" id="ARBA00023136"/>
    </source>
</evidence>
<feature type="signal peptide" evidence="12">
    <location>
        <begin position="1"/>
        <end position="20"/>
    </location>
</feature>
<feature type="domain" description="Reelin" evidence="15">
    <location>
        <begin position="15"/>
        <end position="174"/>
    </location>
</feature>